<keyword evidence="2 4" id="KW-0238">DNA-binding</keyword>
<dbReference type="InterPro" id="IPR047923">
    <property type="entry name" value="ArpA-like"/>
</dbReference>
<name>A0ABN3EVC5_9ACTN</name>
<evidence type="ECO:0000256" key="2">
    <source>
        <dbReference type="ARBA" id="ARBA00023125"/>
    </source>
</evidence>
<evidence type="ECO:0000313" key="6">
    <source>
        <dbReference type="EMBL" id="GAA2273426.1"/>
    </source>
</evidence>
<dbReference type="Pfam" id="PF21935">
    <property type="entry name" value="TetR_C_45"/>
    <property type="match status" value="1"/>
</dbReference>
<dbReference type="InterPro" id="IPR001647">
    <property type="entry name" value="HTH_TetR"/>
</dbReference>
<feature type="domain" description="HTH tetR-type" evidence="5">
    <location>
        <begin position="12"/>
        <end position="72"/>
    </location>
</feature>
<accession>A0ABN3EVC5</accession>
<dbReference type="Pfam" id="PF00440">
    <property type="entry name" value="TetR_N"/>
    <property type="match status" value="1"/>
</dbReference>
<gene>
    <name evidence="6" type="ORF">GCM10010430_69200</name>
</gene>
<dbReference type="PANTHER" id="PTHR30055">
    <property type="entry name" value="HTH-TYPE TRANSCRIPTIONAL REGULATOR RUTR"/>
    <property type="match status" value="1"/>
</dbReference>
<dbReference type="InterPro" id="IPR054126">
    <property type="entry name" value="CprB_TetR_C"/>
</dbReference>
<dbReference type="PANTHER" id="PTHR30055:SF234">
    <property type="entry name" value="HTH-TYPE TRANSCRIPTIONAL REGULATOR BETI"/>
    <property type="match status" value="1"/>
</dbReference>
<dbReference type="InterPro" id="IPR050109">
    <property type="entry name" value="HTH-type_TetR-like_transc_reg"/>
</dbReference>
<keyword evidence="1" id="KW-0805">Transcription regulation</keyword>
<keyword evidence="3" id="KW-0804">Transcription</keyword>
<dbReference type="Gene3D" id="1.10.357.10">
    <property type="entry name" value="Tetracycline Repressor, domain 2"/>
    <property type="match status" value="1"/>
</dbReference>
<dbReference type="PRINTS" id="PR00455">
    <property type="entry name" value="HTHTETR"/>
</dbReference>
<dbReference type="InterPro" id="IPR036271">
    <property type="entry name" value="Tet_transcr_reg_TetR-rel_C_sf"/>
</dbReference>
<comment type="caution">
    <text evidence="6">The sequence shown here is derived from an EMBL/GenBank/DDBJ whole genome shotgun (WGS) entry which is preliminary data.</text>
</comment>
<dbReference type="PROSITE" id="PS50977">
    <property type="entry name" value="HTH_TETR_2"/>
    <property type="match status" value="1"/>
</dbReference>
<keyword evidence="7" id="KW-1185">Reference proteome</keyword>
<proteinExistence type="predicted"/>
<sequence>MAQRVVKQERAERTRAALIRAAAEVFGELGFQGASVVKIADRAGVTLGAMYFHFRNKDDLAREIVSAQPELVVPPQPSQGLQRVVDVTLTWAYQLRDDPMLRAGARLVWEQDQFLPPEENSHQQWTRIIVDELRTAKSRRELRAGTDADALARVLVNSCTGAQMHSAIETGHRDLPQRIEEIWRCLLPGIATPSATKRIELGEARVKV</sequence>
<evidence type="ECO:0000256" key="3">
    <source>
        <dbReference type="ARBA" id="ARBA00023163"/>
    </source>
</evidence>
<dbReference type="SUPFAM" id="SSF46689">
    <property type="entry name" value="Homeodomain-like"/>
    <property type="match status" value="1"/>
</dbReference>
<dbReference type="NCBIfam" id="NF041196">
    <property type="entry name" value="ScbR_bind_reg"/>
    <property type="match status" value="1"/>
</dbReference>
<dbReference type="SUPFAM" id="SSF48498">
    <property type="entry name" value="Tetracyclin repressor-like, C-terminal domain"/>
    <property type="match status" value="1"/>
</dbReference>
<evidence type="ECO:0000256" key="1">
    <source>
        <dbReference type="ARBA" id="ARBA00023015"/>
    </source>
</evidence>
<dbReference type="InterPro" id="IPR023772">
    <property type="entry name" value="DNA-bd_HTH_TetR-type_CS"/>
</dbReference>
<reference evidence="6 7" key="1">
    <citation type="journal article" date="2019" name="Int. J. Syst. Evol. Microbiol.">
        <title>The Global Catalogue of Microorganisms (GCM) 10K type strain sequencing project: providing services to taxonomists for standard genome sequencing and annotation.</title>
        <authorList>
            <consortium name="The Broad Institute Genomics Platform"/>
            <consortium name="The Broad Institute Genome Sequencing Center for Infectious Disease"/>
            <person name="Wu L."/>
            <person name="Ma J."/>
        </authorList>
    </citation>
    <scope>NUCLEOTIDE SEQUENCE [LARGE SCALE GENOMIC DNA]</scope>
    <source>
        <strain evidence="6 7">JCM 7356</strain>
    </source>
</reference>
<evidence type="ECO:0000256" key="4">
    <source>
        <dbReference type="PROSITE-ProRule" id="PRU00335"/>
    </source>
</evidence>
<organism evidence="6 7">
    <name type="scientific">Kitasatospora cystarginea</name>
    <dbReference type="NCBI Taxonomy" id="58350"/>
    <lineage>
        <taxon>Bacteria</taxon>
        <taxon>Bacillati</taxon>
        <taxon>Actinomycetota</taxon>
        <taxon>Actinomycetes</taxon>
        <taxon>Kitasatosporales</taxon>
        <taxon>Streptomycetaceae</taxon>
        <taxon>Kitasatospora</taxon>
    </lineage>
</organism>
<dbReference type="RefSeq" id="WP_344640530.1">
    <property type="nucleotide sequence ID" value="NZ_BAAATR010000047.1"/>
</dbReference>
<dbReference type="PROSITE" id="PS01081">
    <property type="entry name" value="HTH_TETR_1"/>
    <property type="match status" value="1"/>
</dbReference>
<feature type="DNA-binding region" description="H-T-H motif" evidence="4">
    <location>
        <begin position="35"/>
        <end position="54"/>
    </location>
</feature>
<dbReference type="Proteomes" id="UP001500305">
    <property type="component" value="Unassembled WGS sequence"/>
</dbReference>
<protein>
    <submittedName>
        <fullName evidence="6">ScbR family autoregulator-binding transcription factor</fullName>
    </submittedName>
</protein>
<evidence type="ECO:0000259" key="5">
    <source>
        <dbReference type="PROSITE" id="PS50977"/>
    </source>
</evidence>
<evidence type="ECO:0000313" key="7">
    <source>
        <dbReference type="Proteomes" id="UP001500305"/>
    </source>
</evidence>
<dbReference type="InterPro" id="IPR009057">
    <property type="entry name" value="Homeodomain-like_sf"/>
</dbReference>
<dbReference type="EMBL" id="BAAATR010000047">
    <property type="protein sequence ID" value="GAA2273426.1"/>
    <property type="molecule type" value="Genomic_DNA"/>
</dbReference>